<dbReference type="InterPro" id="IPR000298">
    <property type="entry name" value="Cyt_c_oxidase-like_su3"/>
</dbReference>
<organism evidence="11 12">
    <name type="scientific">Prochlorococcus marinus str. MIT 9201</name>
    <dbReference type="NCBI Taxonomy" id="93057"/>
    <lineage>
        <taxon>Bacteria</taxon>
        <taxon>Bacillati</taxon>
        <taxon>Cyanobacteriota</taxon>
        <taxon>Cyanophyceae</taxon>
        <taxon>Synechococcales</taxon>
        <taxon>Prochlorococcaceae</taxon>
        <taxon>Prochlorococcus</taxon>
    </lineage>
</organism>
<keyword evidence="6 9" id="KW-0472">Membrane</keyword>
<feature type="transmembrane region" description="Helical" evidence="9">
    <location>
        <begin position="24"/>
        <end position="48"/>
    </location>
</feature>
<dbReference type="EMBL" id="JNAL01000014">
    <property type="protein sequence ID" value="KGF95641.1"/>
    <property type="molecule type" value="Genomic_DNA"/>
</dbReference>
<reference evidence="12" key="1">
    <citation type="journal article" date="2014" name="Sci. Data">
        <title>Genomes of diverse isolates of the marine cyanobacterium Prochlorococcus.</title>
        <authorList>
            <person name="Biller S."/>
            <person name="Berube P."/>
            <person name="Thompson J."/>
            <person name="Kelly L."/>
            <person name="Roggensack S."/>
            <person name="Awad L."/>
            <person name="Roache-Johnson K."/>
            <person name="Ding H."/>
            <person name="Giovannoni S.J."/>
            <person name="Moore L.R."/>
            <person name="Chisholm S.W."/>
        </authorList>
    </citation>
    <scope>NUCLEOTIDE SEQUENCE [LARGE SCALE GENOMIC DNA]</scope>
    <source>
        <strain evidence="12">MIT 9201</strain>
    </source>
</reference>
<gene>
    <name evidence="11" type="ORF">EU95_1334</name>
</gene>
<protein>
    <recommendedName>
        <fullName evidence="7">Oxidase aa(3) subunit 3</fullName>
    </recommendedName>
</protein>
<dbReference type="GO" id="GO:0004129">
    <property type="term" value="F:cytochrome-c oxidase activity"/>
    <property type="evidence" value="ECO:0007669"/>
    <property type="project" value="InterPro"/>
</dbReference>
<feature type="transmembrane region" description="Helical" evidence="9">
    <location>
        <begin position="178"/>
        <end position="197"/>
    </location>
</feature>
<accession>A0A0A2A485</accession>
<dbReference type="Pfam" id="PF00510">
    <property type="entry name" value="COX3"/>
    <property type="match status" value="1"/>
</dbReference>
<dbReference type="AlphaFoldDB" id="A0A0A2A485"/>
<dbReference type="PANTHER" id="PTHR11403">
    <property type="entry name" value="CYTOCHROME C OXIDASE SUBUNIT III"/>
    <property type="match status" value="1"/>
</dbReference>
<feature type="transmembrane region" description="Helical" evidence="9">
    <location>
        <begin position="69"/>
        <end position="89"/>
    </location>
</feature>
<keyword evidence="3" id="KW-1003">Cell membrane</keyword>
<dbReference type="OrthoDB" id="9810850at2"/>
<evidence type="ECO:0000256" key="9">
    <source>
        <dbReference type="SAM" id="Phobius"/>
    </source>
</evidence>
<evidence type="ECO:0000256" key="5">
    <source>
        <dbReference type="ARBA" id="ARBA00022989"/>
    </source>
</evidence>
<dbReference type="GO" id="GO:0005886">
    <property type="term" value="C:plasma membrane"/>
    <property type="evidence" value="ECO:0007669"/>
    <property type="project" value="UniProtKB-SubCell"/>
</dbReference>
<evidence type="ECO:0000256" key="2">
    <source>
        <dbReference type="ARBA" id="ARBA00010581"/>
    </source>
</evidence>
<dbReference type="RefSeq" id="WP_032522455.1">
    <property type="nucleotide sequence ID" value="NZ_JNAL01000014.1"/>
</dbReference>
<keyword evidence="11" id="KW-0560">Oxidoreductase</keyword>
<dbReference type="STRING" id="93057.EU95_1334"/>
<dbReference type="SUPFAM" id="SSF81452">
    <property type="entry name" value="Cytochrome c oxidase subunit III-like"/>
    <property type="match status" value="1"/>
</dbReference>
<dbReference type="CDD" id="cd00386">
    <property type="entry name" value="Heme_Cu_Oxidase_III_like"/>
    <property type="match status" value="1"/>
</dbReference>
<dbReference type="PANTHER" id="PTHR11403:SF2">
    <property type="entry name" value="CYTOCHROME BO(3) UBIQUINOL OXIDASE SUBUNIT 3"/>
    <property type="match status" value="1"/>
</dbReference>
<dbReference type="GO" id="GO:0019646">
    <property type="term" value="P:aerobic electron transport chain"/>
    <property type="evidence" value="ECO:0007669"/>
    <property type="project" value="InterPro"/>
</dbReference>
<proteinExistence type="inferred from homology"/>
<comment type="subcellular location">
    <subcellularLocation>
        <location evidence="1 8">Cell membrane</location>
        <topology evidence="1 8">Multi-pass membrane protein</topology>
    </subcellularLocation>
</comment>
<dbReference type="FunFam" id="1.20.120.80:FF:000001">
    <property type="entry name" value="Cytochrome (Ubi)quinol oxidase subunit III"/>
    <property type="match status" value="1"/>
</dbReference>
<dbReference type="GO" id="GO:0016491">
    <property type="term" value="F:oxidoreductase activity"/>
    <property type="evidence" value="ECO:0007669"/>
    <property type="project" value="UniProtKB-KW"/>
</dbReference>
<feature type="transmembrane region" description="Helical" evidence="9">
    <location>
        <begin position="134"/>
        <end position="158"/>
    </location>
</feature>
<evidence type="ECO:0000256" key="8">
    <source>
        <dbReference type="RuleBase" id="RU003376"/>
    </source>
</evidence>
<dbReference type="InterPro" id="IPR035973">
    <property type="entry name" value="Cyt_c_oxidase_su3-like_sf"/>
</dbReference>
<dbReference type="Proteomes" id="UP000030355">
    <property type="component" value="Unassembled WGS sequence"/>
</dbReference>
<keyword evidence="5 9" id="KW-1133">Transmembrane helix</keyword>
<sequence length="198" mass="22760">MLTENQDLTLNHKPGHIKHDGHNITGFIIFLCSESIIFFAFFVGYSVLKISAPVWYPEGINGIDVKMPLINTVILVSSSFVIYFAEKFLHKKNLWGFRIIWFITMLMGSYFVYGQYVEWSELSFSLQSGAFGGMFYLLTGFHGLHVITGILLMGLMLLRSFLPDNYEGGEMGVESVSLFWHFVDVIWILLFGLIYLWQ</sequence>
<evidence type="ECO:0000256" key="4">
    <source>
        <dbReference type="ARBA" id="ARBA00022692"/>
    </source>
</evidence>
<dbReference type="Gene3D" id="1.20.120.80">
    <property type="entry name" value="Cytochrome c oxidase, subunit III, four-helix bundle"/>
    <property type="match status" value="1"/>
</dbReference>
<name>A0A0A2A485_PROMR</name>
<comment type="caution">
    <text evidence="11">The sequence shown here is derived from an EMBL/GenBank/DDBJ whole genome shotgun (WGS) entry which is preliminary data.</text>
</comment>
<feature type="transmembrane region" description="Helical" evidence="9">
    <location>
        <begin position="95"/>
        <end position="113"/>
    </location>
</feature>
<dbReference type="PROSITE" id="PS50253">
    <property type="entry name" value="COX3"/>
    <property type="match status" value="1"/>
</dbReference>
<evidence type="ECO:0000256" key="1">
    <source>
        <dbReference type="ARBA" id="ARBA00004651"/>
    </source>
</evidence>
<dbReference type="eggNOG" id="COG1845">
    <property type="taxonomic scope" value="Bacteria"/>
</dbReference>
<feature type="domain" description="Heme-copper oxidase subunit III family profile" evidence="10">
    <location>
        <begin position="26"/>
        <end position="198"/>
    </location>
</feature>
<evidence type="ECO:0000256" key="3">
    <source>
        <dbReference type="ARBA" id="ARBA00022475"/>
    </source>
</evidence>
<evidence type="ECO:0000259" key="10">
    <source>
        <dbReference type="PROSITE" id="PS50253"/>
    </source>
</evidence>
<evidence type="ECO:0000256" key="6">
    <source>
        <dbReference type="ARBA" id="ARBA00023136"/>
    </source>
</evidence>
<evidence type="ECO:0000256" key="7">
    <source>
        <dbReference type="ARBA" id="ARBA00083763"/>
    </source>
</evidence>
<evidence type="ECO:0000313" key="11">
    <source>
        <dbReference type="EMBL" id="KGF95641.1"/>
    </source>
</evidence>
<dbReference type="InterPro" id="IPR013833">
    <property type="entry name" value="Cyt_c_oxidase_su3_a-hlx"/>
</dbReference>
<comment type="similarity">
    <text evidence="2 8">Belongs to the cytochrome c oxidase subunit 3 family.</text>
</comment>
<dbReference type="InterPro" id="IPR024791">
    <property type="entry name" value="Cyt_c/ubiquinol_Oxase_su3"/>
</dbReference>
<keyword evidence="4 8" id="KW-0812">Transmembrane</keyword>
<evidence type="ECO:0000313" key="12">
    <source>
        <dbReference type="Proteomes" id="UP000030355"/>
    </source>
</evidence>